<feature type="region of interest" description="Disordered" evidence="2">
    <location>
        <begin position="83"/>
        <end position="120"/>
    </location>
</feature>
<evidence type="ECO:0000256" key="2">
    <source>
        <dbReference type="SAM" id="MobiDB-lite"/>
    </source>
</evidence>
<comment type="caution">
    <text evidence="3">The sequence shown here is derived from an EMBL/GenBank/DDBJ whole genome shotgun (WGS) entry which is preliminary data.</text>
</comment>
<feature type="coiled-coil region" evidence="1">
    <location>
        <begin position="518"/>
        <end position="545"/>
    </location>
</feature>
<feature type="compositionally biased region" description="Low complexity" evidence="2">
    <location>
        <begin position="91"/>
        <end position="119"/>
    </location>
</feature>
<feature type="coiled-coil region" evidence="1">
    <location>
        <begin position="292"/>
        <end position="348"/>
    </location>
</feature>
<dbReference type="Proteomes" id="UP000887458">
    <property type="component" value="Unassembled WGS sequence"/>
</dbReference>
<reference evidence="3 4" key="1">
    <citation type="journal article" date="2018" name="J. Allergy Clin. Immunol.">
        <title>High-quality assembly of Dermatophagoides pteronyssinus genome and transcriptome reveals a wide range of novel allergens.</title>
        <authorList>
            <person name="Liu X.Y."/>
            <person name="Yang K.Y."/>
            <person name="Wang M.Q."/>
            <person name="Kwok J.S."/>
            <person name="Zeng X."/>
            <person name="Yang Z."/>
            <person name="Xiao X.J."/>
            <person name="Lau C.P."/>
            <person name="Li Y."/>
            <person name="Huang Z.M."/>
            <person name="Ba J.G."/>
            <person name="Yim A.K."/>
            <person name="Ouyang C.Y."/>
            <person name="Ngai S.M."/>
            <person name="Chan T.F."/>
            <person name="Leung E.L."/>
            <person name="Liu L."/>
            <person name="Liu Z.G."/>
            <person name="Tsui S.K."/>
        </authorList>
    </citation>
    <scope>NUCLEOTIDE SEQUENCE [LARGE SCALE GENOMIC DNA]</scope>
    <source>
        <strain evidence="3">Derp</strain>
    </source>
</reference>
<evidence type="ECO:0000256" key="1">
    <source>
        <dbReference type="SAM" id="Coils"/>
    </source>
</evidence>
<keyword evidence="4" id="KW-1185">Reference proteome</keyword>
<name>A0ABQ8J251_DERPT</name>
<protein>
    <submittedName>
        <fullName evidence="3">Uncharacterized protein</fullName>
    </submittedName>
</protein>
<sequence>MTLTAEEKQRLWQLFQTCDTDDVDDLRLLTPPPPPLRTLSSRNEFNPNYNNEIDEIINLFNTVTDVDDTNVVVDCNTRFIEKQQQQQMSETTTTTITPTTTTTTTTSSSISSTTSTTTTNESDTVADCIKRGYFNRHRFFHHHHHHDRNLNKYSAVVDNDPDDPDDDGSGTLLLSKSIDNLQLIDSGGLDDNFHGVDNRRLIFPSIRAMNKNHHHARNIISDDPHPHRGADVLTSKNHLDDDEFMASFNRLKDCRYNSSILPEVDDDERFIDMDDDYRKKFQLIRQDYFNCLNELSEENENILSELDCTRKERNYLRERIELLREEFVENLRKNREQWFNERQKYEQKILMLETYLTEKIQQQQQQINDNNNPPLPTLSAHDYHRNENFKLYQLANKISELALFLSEILSNLRQSEIDLMIANYRAAGAGAGTGVNDNNNQDIIQNYERSMIKRSIIERESIDFLRNIDKQILVQYLSPIELEKLFNNKNRSNSIDQNHNNNYQSTTTTTTIEFQEFQNILLNLLEKLKDDLNNVNKTLDHYHNHQEQDQLQNPDQQQDLLLLQNSQIAFPRNNFEQNIVGVGNDNPTIAYDYFPQ</sequence>
<reference evidence="3 4" key="2">
    <citation type="journal article" date="2022" name="Mol. Biol. Evol.">
        <title>Comparative Genomics Reveals Insights into the Divergent Evolution of Astigmatic Mites and Household Pest Adaptations.</title>
        <authorList>
            <person name="Xiong Q."/>
            <person name="Wan A.T."/>
            <person name="Liu X."/>
            <person name="Fung C.S."/>
            <person name="Xiao X."/>
            <person name="Malainual N."/>
            <person name="Hou J."/>
            <person name="Wang L."/>
            <person name="Wang M."/>
            <person name="Yang K.Y."/>
            <person name="Cui Y."/>
            <person name="Leung E.L."/>
            <person name="Nong W."/>
            <person name="Shin S.K."/>
            <person name="Au S.W."/>
            <person name="Jeong K.Y."/>
            <person name="Chew F.T."/>
            <person name="Hui J.H."/>
            <person name="Leung T.F."/>
            <person name="Tungtrongchitr A."/>
            <person name="Zhong N."/>
            <person name="Liu Z."/>
            <person name="Tsui S.K."/>
        </authorList>
    </citation>
    <scope>NUCLEOTIDE SEQUENCE [LARGE SCALE GENOMIC DNA]</scope>
    <source>
        <strain evidence="3">Derp</strain>
    </source>
</reference>
<accession>A0ABQ8J251</accession>
<keyword evidence="1" id="KW-0175">Coiled coil</keyword>
<gene>
    <name evidence="3" type="ORF">DERP_010010</name>
</gene>
<organism evidence="3 4">
    <name type="scientific">Dermatophagoides pteronyssinus</name>
    <name type="common">European house dust mite</name>
    <dbReference type="NCBI Taxonomy" id="6956"/>
    <lineage>
        <taxon>Eukaryota</taxon>
        <taxon>Metazoa</taxon>
        <taxon>Ecdysozoa</taxon>
        <taxon>Arthropoda</taxon>
        <taxon>Chelicerata</taxon>
        <taxon>Arachnida</taxon>
        <taxon>Acari</taxon>
        <taxon>Acariformes</taxon>
        <taxon>Sarcoptiformes</taxon>
        <taxon>Astigmata</taxon>
        <taxon>Psoroptidia</taxon>
        <taxon>Analgoidea</taxon>
        <taxon>Pyroglyphidae</taxon>
        <taxon>Dermatophagoidinae</taxon>
        <taxon>Dermatophagoides</taxon>
    </lineage>
</organism>
<evidence type="ECO:0000313" key="4">
    <source>
        <dbReference type="Proteomes" id="UP000887458"/>
    </source>
</evidence>
<dbReference type="EMBL" id="NJHN03000090">
    <property type="protein sequence ID" value="KAH9416645.1"/>
    <property type="molecule type" value="Genomic_DNA"/>
</dbReference>
<proteinExistence type="predicted"/>
<evidence type="ECO:0000313" key="3">
    <source>
        <dbReference type="EMBL" id="KAH9416645.1"/>
    </source>
</evidence>